<keyword evidence="6" id="KW-1185">Reference proteome</keyword>
<dbReference type="SMART" id="SM00448">
    <property type="entry name" value="REC"/>
    <property type="match status" value="1"/>
</dbReference>
<feature type="domain" description="Response regulatory" evidence="4">
    <location>
        <begin position="17"/>
        <end position="136"/>
    </location>
</feature>
<dbReference type="Gene3D" id="3.40.50.2300">
    <property type="match status" value="1"/>
</dbReference>
<dbReference type="RefSeq" id="WP_116569534.1">
    <property type="nucleotide sequence ID" value="NZ_QDKP01000058.1"/>
</dbReference>
<name>A0A2T9J200_9CAUL</name>
<feature type="region of interest" description="Disordered" evidence="3">
    <location>
        <begin position="153"/>
        <end position="190"/>
    </location>
</feature>
<dbReference type="GO" id="GO:0000160">
    <property type="term" value="P:phosphorelay signal transduction system"/>
    <property type="evidence" value="ECO:0007669"/>
    <property type="project" value="InterPro"/>
</dbReference>
<accession>A0A2T9J200</accession>
<dbReference type="PROSITE" id="PS50110">
    <property type="entry name" value="RESPONSE_REGULATORY"/>
    <property type="match status" value="1"/>
</dbReference>
<feature type="compositionally biased region" description="Basic and acidic residues" evidence="3">
    <location>
        <begin position="153"/>
        <end position="172"/>
    </location>
</feature>
<protein>
    <submittedName>
        <fullName evidence="5">Two-component system response regulator</fullName>
    </submittedName>
</protein>
<feature type="modified residue" description="4-aspartylphosphate" evidence="2">
    <location>
        <position position="67"/>
    </location>
</feature>
<dbReference type="Proteomes" id="UP000244913">
    <property type="component" value="Unassembled WGS sequence"/>
</dbReference>
<dbReference type="AlphaFoldDB" id="A0A2T9J200"/>
<organism evidence="5 6">
    <name type="scientific">Caulobacter radicis</name>
    <dbReference type="NCBI Taxonomy" id="2172650"/>
    <lineage>
        <taxon>Bacteria</taxon>
        <taxon>Pseudomonadati</taxon>
        <taxon>Pseudomonadota</taxon>
        <taxon>Alphaproteobacteria</taxon>
        <taxon>Caulobacterales</taxon>
        <taxon>Caulobacteraceae</taxon>
        <taxon>Caulobacter</taxon>
    </lineage>
</organism>
<dbReference type="Pfam" id="PF00072">
    <property type="entry name" value="Response_reg"/>
    <property type="match status" value="1"/>
</dbReference>
<gene>
    <name evidence="5" type="ORF">DDF65_21125</name>
</gene>
<dbReference type="PANTHER" id="PTHR44591">
    <property type="entry name" value="STRESS RESPONSE REGULATOR PROTEIN 1"/>
    <property type="match status" value="1"/>
</dbReference>
<reference evidence="5 6" key="1">
    <citation type="submission" date="2018-04" db="EMBL/GenBank/DDBJ databases">
        <title>The genome sequence of Caulobacter sp. 736.</title>
        <authorList>
            <person name="Gao J."/>
            <person name="Sun J."/>
        </authorList>
    </citation>
    <scope>NUCLEOTIDE SEQUENCE [LARGE SCALE GENOMIC DNA]</scope>
    <source>
        <strain evidence="5 6">736</strain>
    </source>
</reference>
<comment type="caution">
    <text evidence="5">The sequence shown here is derived from an EMBL/GenBank/DDBJ whole genome shotgun (WGS) entry which is preliminary data.</text>
</comment>
<sequence length="200" mass="22560">MPEPLNPSTRINLERATVLVLDDNGASLDILSGVVSGFGVRSLHRAESVKDAQALVKIHTFDLIISDVQMPEVDGYEFIQWLRREAPEQNRYVPVILVTGHTRISQVFKNRDAGSNFTVAKPITPKILLERIFWVAREERAFIECDTYIGPDRRFKHEGPPPGTDGRRKDDLQGEVGNAQEPNMSQEEINNLMKVAKVQI</sequence>
<evidence type="ECO:0000256" key="1">
    <source>
        <dbReference type="ARBA" id="ARBA00022553"/>
    </source>
</evidence>
<dbReference type="InterPro" id="IPR011006">
    <property type="entry name" value="CheY-like_superfamily"/>
</dbReference>
<dbReference type="CDD" id="cd17546">
    <property type="entry name" value="REC_hyHK_CKI1_RcsC-like"/>
    <property type="match status" value="1"/>
</dbReference>
<dbReference type="PANTHER" id="PTHR44591:SF3">
    <property type="entry name" value="RESPONSE REGULATORY DOMAIN-CONTAINING PROTEIN"/>
    <property type="match status" value="1"/>
</dbReference>
<evidence type="ECO:0000313" key="6">
    <source>
        <dbReference type="Proteomes" id="UP000244913"/>
    </source>
</evidence>
<keyword evidence="1 2" id="KW-0597">Phosphoprotein</keyword>
<feature type="compositionally biased region" description="Polar residues" evidence="3">
    <location>
        <begin position="180"/>
        <end position="189"/>
    </location>
</feature>
<evidence type="ECO:0000256" key="2">
    <source>
        <dbReference type="PROSITE-ProRule" id="PRU00169"/>
    </source>
</evidence>
<dbReference type="EMBL" id="QDKP01000058">
    <property type="protein sequence ID" value="PVM74104.1"/>
    <property type="molecule type" value="Genomic_DNA"/>
</dbReference>
<proteinExistence type="predicted"/>
<dbReference type="InterPro" id="IPR050595">
    <property type="entry name" value="Bact_response_regulator"/>
</dbReference>
<evidence type="ECO:0000259" key="4">
    <source>
        <dbReference type="PROSITE" id="PS50110"/>
    </source>
</evidence>
<evidence type="ECO:0000256" key="3">
    <source>
        <dbReference type="SAM" id="MobiDB-lite"/>
    </source>
</evidence>
<dbReference type="SUPFAM" id="SSF52172">
    <property type="entry name" value="CheY-like"/>
    <property type="match status" value="1"/>
</dbReference>
<evidence type="ECO:0000313" key="5">
    <source>
        <dbReference type="EMBL" id="PVM74104.1"/>
    </source>
</evidence>
<dbReference type="InterPro" id="IPR001789">
    <property type="entry name" value="Sig_transdc_resp-reg_receiver"/>
</dbReference>